<feature type="domain" description="Major facilitator superfamily (MFS) profile" evidence="6">
    <location>
        <begin position="72"/>
        <end position="485"/>
    </location>
</feature>
<feature type="transmembrane region" description="Helical" evidence="5">
    <location>
        <begin position="325"/>
        <end position="345"/>
    </location>
</feature>
<feature type="transmembrane region" description="Helical" evidence="5">
    <location>
        <begin position="458"/>
        <end position="480"/>
    </location>
</feature>
<evidence type="ECO:0000313" key="7">
    <source>
        <dbReference type="EMBL" id="KAF9447358.1"/>
    </source>
</evidence>
<dbReference type="PANTHER" id="PTHR23502:SF60">
    <property type="entry name" value="MAJOR FACILITATOR SUPERFAMILY (MFS) PROFILE DOMAIN-CONTAINING PROTEIN-RELATED"/>
    <property type="match status" value="1"/>
</dbReference>
<dbReference type="EMBL" id="MU151203">
    <property type="protein sequence ID" value="KAF9447358.1"/>
    <property type="molecule type" value="Genomic_DNA"/>
</dbReference>
<evidence type="ECO:0000256" key="2">
    <source>
        <dbReference type="ARBA" id="ARBA00022692"/>
    </source>
</evidence>
<dbReference type="GO" id="GO:0005886">
    <property type="term" value="C:plasma membrane"/>
    <property type="evidence" value="ECO:0007669"/>
    <property type="project" value="TreeGrafter"/>
</dbReference>
<organism evidence="7 8">
    <name type="scientific">Macrolepiota fuliginosa MF-IS2</name>
    <dbReference type="NCBI Taxonomy" id="1400762"/>
    <lineage>
        <taxon>Eukaryota</taxon>
        <taxon>Fungi</taxon>
        <taxon>Dikarya</taxon>
        <taxon>Basidiomycota</taxon>
        <taxon>Agaricomycotina</taxon>
        <taxon>Agaricomycetes</taxon>
        <taxon>Agaricomycetidae</taxon>
        <taxon>Agaricales</taxon>
        <taxon>Agaricineae</taxon>
        <taxon>Agaricaceae</taxon>
        <taxon>Macrolepiota</taxon>
    </lineage>
</organism>
<dbReference type="AlphaFoldDB" id="A0A9P5XAB1"/>
<dbReference type="SUPFAM" id="SSF103473">
    <property type="entry name" value="MFS general substrate transporter"/>
    <property type="match status" value="1"/>
</dbReference>
<evidence type="ECO:0000313" key="8">
    <source>
        <dbReference type="Proteomes" id="UP000807342"/>
    </source>
</evidence>
<feature type="transmembrane region" description="Helical" evidence="5">
    <location>
        <begin position="164"/>
        <end position="186"/>
    </location>
</feature>
<dbReference type="Gene3D" id="1.20.1250.20">
    <property type="entry name" value="MFS general substrate transporter like domains"/>
    <property type="match status" value="1"/>
</dbReference>
<sequence>MTTNIDQWDEMETTSDDFVNDKHVEAMLSSSRQVSSEAGGHDEILYTTARVDDWVTDPDNARNWSARRKWTTTAIVSLYTFLTPFASTLMAPGLPALAQKYHITNSTVSAMTLCIFLLANALGPLVLAPMSEMYGRTWVLHGGNLLSAIFHLACGFAPNVEVFITFRFLSGLSGGAPVACGAGSIGDLFTERDRASAMAIYSLGPLIGPIMGPIVGGVITERVGVKYLFIILASLCGFAALVGILLLKETYGPVLRYRKALNMGDEERAMALSYDIPGKGRNILLVVWLNLRRPVTLLCITFMMFTTFGRLFSNTYGFEPGVAGLAYLGLGVGFIIATIIGAKFSNRIYAHLAAKNGGKGKPEMRMPALFFGSFFIPIGLLWYGWSAQAKLHWIMPIIGSGIFGFGAMTNFLPIQLYLVDAFTYAASAVAASMVFRSLLGFTFPLFGQQMYNRLGIGYGNTLLALLGAVLGIPFPVWIYYYGERIRTRSPLTRST</sequence>
<evidence type="ECO:0000256" key="1">
    <source>
        <dbReference type="ARBA" id="ARBA00004141"/>
    </source>
</evidence>
<keyword evidence="3 5" id="KW-1133">Transmembrane helix</keyword>
<reference evidence="7" key="1">
    <citation type="submission" date="2020-11" db="EMBL/GenBank/DDBJ databases">
        <authorList>
            <consortium name="DOE Joint Genome Institute"/>
            <person name="Ahrendt S."/>
            <person name="Riley R."/>
            <person name="Andreopoulos W."/>
            <person name="Labutti K."/>
            <person name="Pangilinan J."/>
            <person name="Ruiz-Duenas F.J."/>
            <person name="Barrasa J.M."/>
            <person name="Sanchez-Garcia M."/>
            <person name="Camarero S."/>
            <person name="Miyauchi S."/>
            <person name="Serrano A."/>
            <person name="Linde D."/>
            <person name="Babiker R."/>
            <person name="Drula E."/>
            <person name="Ayuso-Fernandez I."/>
            <person name="Pacheco R."/>
            <person name="Padilla G."/>
            <person name="Ferreira P."/>
            <person name="Barriuso J."/>
            <person name="Kellner H."/>
            <person name="Castanera R."/>
            <person name="Alfaro M."/>
            <person name="Ramirez L."/>
            <person name="Pisabarro A.G."/>
            <person name="Kuo A."/>
            <person name="Tritt A."/>
            <person name="Lipzen A."/>
            <person name="He G."/>
            <person name="Yan M."/>
            <person name="Ng V."/>
            <person name="Cullen D."/>
            <person name="Martin F."/>
            <person name="Rosso M.-N."/>
            <person name="Henrissat B."/>
            <person name="Hibbett D."/>
            <person name="Martinez A.T."/>
            <person name="Grigoriev I.V."/>
        </authorList>
    </citation>
    <scope>NUCLEOTIDE SEQUENCE</scope>
    <source>
        <strain evidence="7">MF-IS2</strain>
    </source>
</reference>
<comment type="subcellular location">
    <subcellularLocation>
        <location evidence="1">Membrane</location>
        <topology evidence="1">Multi-pass membrane protein</topology>
    </subcellularLocation>
</comment>
<feature type="transmembrane region" description="Helical" evidence="5">
    <location>
        <begin position="366"/>
        <end position="385"/>
    </location>
</feature>
<evidence type="ECO:0000256" key="5">
    <source>
        <dbReference type="SAM" id="Phobius"/>
    </source>
</evidence>
<dbReference type="Pfam" id="PF07690">
    <property type="entry name" value="MFS_1"/>
    <property type="match status" value="1"/>
</dbReference>
<proteinExistence type="predicted"/>
<feature type="transmembrane region" description="Helical" evidence="5">
    <location>
        <begin position="198"/>
        <end position="219"/>
    </location>
</feature>
<evidence type="ECO:0000256" key="3">
    <source>
        <dbReference type="ARBA" id="ARBA00022989"/>
    </source>
</evidence>
<comment type="caution">
    <text evidence="7">The sequence shown here is derived from an EMBL/GenBank/DDBJ whole genome shotgun (WGS) entry which is preliminary data.</text>
</comment>
<dbReference type="InterPro" id="IPR020846">
    <property type="entry name" value="MFS_dom"/>
</dbReference>
<dbReference type="GO" id="GO:0022857">
    <property type="term" value="F:transmembrane transporter activity"/>
    <property type="evidence" value="ECO:0007669"/>
    <property type="project" value="InterPro"/>
</dbReference>
<gene>
    <name evidence="7" type="ORF">P691DRAFT_776191</name>
</gene>
<dbReference type="CDD" id="cd17323">
    <property type="entry name" value="MFS_Tpo1_MDR_like"/>
    <property type="match status" value="1"/>
</dbReference>
<feature type="transmembrane region" description="Helical" evidence="5">
    <location>
        <begin position="424"/>
        <end position="446"/>
    </location>
</feature>
<dbReference type="Proteomes" id="UP000807342">
    <property type="component" value="Unassembled WGS sequence"/>
</dbReference>
<name>A0A9P5XAB1_9AGAR</name>
<keyword evidence="4 5" id="KW-0472">Membrane</keyword>
<feature type="transmembrane region" description="Helical" evidence="5">
    <location>
        <begin position="391"/>
        <end position="412"/>
    </location>
</feature>
<feature type="transmembrane region" description="Helical" evidence="5">
    <location>
        <begin position="70"/>
        <end position="91"/>
    </location>
</feature>
<feature type="transmembrane region" description="Helical" evidence="5">
    <location>
        <begin position="103"/>
        <end position="126"/>
    </location>
</feature>
<keyword evidence="8" id="KW-1185">Reference proteome</keyword>
<dbReference type="PANTHER" id="PTHR23502">
    <property type="entry name" value="MAJOR FACILITATOR SUPERFAMILY"/>
    <property type="match status" value="1"/>
</dbReference>
<accession>A0A9P5XAB1</accession>
<evidence type="ECO:0000256" key="4">
    <source>
        <dbReference type="ARBA" id="ARBA00023136"/>
    </source>
</evidence>
<feature type="transmembrane region" description="Helical" evidence="5">
    <location>
        <begin position="295"/>
        <end position="313"/>
    </location>
</feature>
<evidence type="ECO:0000259" key="6">
    <source>
        <dbReference type="PROSITE" id="PS50850"/>
    </source>
</evidence>
<feature type="transmembrane region" description="Helical" evidence="5">
    <location>
        <begin position="138"/>
        <end position="158"/>
    </location>
</feature>
<dbReference type="PROSITE" id="PS50850">
    <property type="entry name" value="MFS"/>
    <property type="match status" value="1"/>
</dbReference>
<dbReference type="OrthoDB" id="6770063at2759"/>
<keyword evidence="2 5" id="KW-0812">Transmembrane</keyword>
<feature type="transmembrane region" description="Helical" evidence="5">
    <location>
        <begin position="225"/>
        <end position="247"/>
    </location>
</feature>
<protein>
    <submittedName>
        <fullName evidence="7">MFS general substrate transporter</fullName>
    </submittedName>
</protein>
<dbReference type="InterPro" id="IPR011701">
    <property type="entry name" value="MFS"/>
</dbReference>
<dbReference type="InterPro" id="IPR036259">
    <property type="entry name" value="MFS_trans_sf"/>
</dbReference>